<dbReference type="Pfam" id="PF00551">
    <property type="entry name" value="Formyl_trans_N"/>
    <property type="match status" value="1"/>
</dbReference>
<name>A0A5J5IH62_9BACT</name>
<dbReference type="EMBL" id="VYQF01000003">
    <property type="protein sequence ID" value="KAA9038586.1"/>
    <property type="molecule type" value="Genomic_DNA"/>
</dbReference>
<proteinExistence type="predicted"/>
<dbReference type="InterPro" id="IPR009188">
    <property type="entry name" value="NiFe-hyd_mat_HypX/HoxX"/>
</dbReference>
<dbReference type="PIRSF" id="PIRSF006787">
    <property type="entry name" value="Hydrgn_mat_HoxX"/>
    <property type="match status" value="1"/>
</dbReference>
<dbReference type="Gene3D" id="3.40.50.12230">
    <property type="match status" value="1"/>
</dbReference>
<dbReference type="RefSeq" id="WP_150415307.1">
    <property type="nucleotide sequence ID" value="NZ_VYQF01000003.1"/>
</dbReference>
<dbReference type="InterPro" id="IPR047180">
    <property type="entry name" value="HoxX-like"/>
</dbReference>
<feature type="domain" description="Formyl transferase N-terminal" evidence="1">
    <location>
        <begin position="35"/>
        <end position="119"/>
    </location>
</feature>
<sequence>MKILLITTSFNGMSQRAWVELDRFNHQVKVHIATTQENMLNAVSNYQPELIIAPYLKTVIPDAIWKNYTCLIIHPGIIGDRGSASLDWAILNNETEWGVSVLQATQKMDAGPIWSTATFLMRNVSKSFLYRHEVTQAAMKALLEAVQKFEEKKFVPQSREEIDISHKGKWNRSTNENDFRFSWNEDTAAIMRKINAADSFPGAMCTINDNEYLAFGAFEERILKGSPGSILGTLDSAVCIATINSAVWIQCLKNREANSIKLPAAIVLANFEKYIPDFMVNTFDYKINSDFFSEIKYHEENEVGYLSFDFYNGAMSTDQCVRLKNAFAKAKQRNTKVIVLLGGQDIWSNGIHLNLIEASENPAETSWENINAMDDLIHEIICTDTHYIISALQGNAGAGGVSLALAADKVLAKEGIVFNPHTRNMGLYGSEYWTYLLPRRIGDKRAKLFTEQCLPWGTDIALEVKLIDGCLNEDDESFRNKVKNIAEEIAHLSYFSQLLTAKKFKRKRDESYKPLQQYREEELKIMRKNFFEDDWGYDYKRYCFVHKINVEEKANSIADKDLFSERRKIWRRRKYEKLFYEA</sequence>
<evidence type="ECO:0000313" key="4">
    <source>
        <dbReference type="Proteomes" id="UP000326903"/>
    </source>
</evidence>
<feature type="domain" description="Formyl transferase C-terminal" evidence="2">
    <location>
        <begin position="176"/>
        <end position="257"/>
    </location>
</feature>
<comment type="caution">
    <text evidence="3">The sequence shown here is derived from an EMBL/GenBank/DDBJ whole genome shotgun (WGS) entry which is preliminary data.</text>
</comment>
<dbReference type="AlphaFoldDB" id="A0A5J5IH62"/>
<dbReference type="Gene3D" id="3.90.226.10">
    <property type="entry name" value="2-enoyl-CoA Hydratase, Chain A, domain 1"/>
    <property type="match status" value="1"/>
</dbReference>
<dbReference type="Proteomes" id="UP000326903">
    <property type="component" value="Unassembled WGS sequence"/>
</dbReference>
<dbReference type="InterPro" id="IPR029045">
    <property type="entry name" value="ClpP/crotonase-like_dom_sf"/>
</dbReference>
<dbReference type="Pfam" id="PF02911">
    <property type="entry name" value="Formyl_trans_C"/>
    <property type="match status" value="1"/>
</dbReference>
<dbReference type="InterPro" id="IPR001753">
    <property type="entry name" value="Enoyl-CoA_hydra/iso"/>
</dbReference>
<dbReference type="CDD" id="cd06558">
    <property type="entry name" value="crotonase-like"/>
    <property type="match status" value="1"/>
</dbReference>
<dbReference type="SUPFAM" id="SSF52096">
    <property type="entry name" value="ClpP/crotonase"/>
    <property type="match status" value="1"/>
</dbReference>
<dbReference type="PANTHER" id="PTHR43388">
    <property type="entry name" value="HYDROGENASE MATURATION FACTOR HOXX"/>
    <property type="match status" value="1"/>
</dbReference>
<dbReference type="CDD" id="cd08650">
    <property type="entry name" value="FMT_core_HypX_N"/>
    <property type="match status" value="1"/>
</dbReference>
<gene>
    <name evidence="3" type="ORF">FW778_13595</name>
</gene>
<dbReference type="InterPro" id="IPR005793">
    <property type="entry name" value="Formyl_trans_C"/>
</dbReference>
<dbReference type="InterPro" id="IPR002376">
    <property type="entry name" value="Formyl_transf_N"/>
</dbReference>
<evidence type="ECO:0000259" key="1">
    <source>
        <dbReference type="Pfam" id="PF00551"/>
    </source>
</evidence>
<dbReference type="SUPFAM" id="SSF53328">
    <property type="entry name" value="Formyltransferase"/>
    <property type="match status" value="1"/>
</dbReference>
<evidence type="ECO:0000313" key="3">
    <source>
        <dbReference type="EMBL" id="KAA9038586.1"/>
    </source>
</evidence>
<protein>
    <submittedName>
        <fullName evidence="3">Hydrogenase maturation protein</fullName>
    </submittedName>
</protein>
<dbReference type="InterPro" id="IPR036477">
    <property type="entry name" value="Formyl_transf_N_sf"/>
</dbReference>
<dbReference type="PANTHER" id="PTHR43388:SF1">
    <property type="entry name" value="HYDROGENASE MATURATION FACTOR HOXX"/>
    <property type="match status" value="1"/>
</dbReference>
<keyword evidence="4" id="KW-1185">Reference proteome</keyword>
<reference evidence="3 4" key="1">
    <citation type="submission" date="2019-09" db="EMBL/GenBank/DDBJ databases">
        <title>Draft genome sequence of Ginsengibacter sp. BR5-29.</title>
        <authorList>
            <person name="Im W.-T."/>
        </authorList>
    </citation>
    <scope>NUCLEOTIDE SEQUENCE [LARGE SCALE GENOMIC DNA]</scope>
    <source>
        <strain evidence="3 4">BR5-29</strain>
    </source>
</reference>
<evidence type="ECO:0000259" key="2">
    <source>
        <dbReference type="Pfam" id="PF02911"/>
    </source>
</evidence>
<organism evidence="3 4">
    <name type="scientific">Ginsengibacter hankyongi</name>
    <dbReference type="NCBI Taxonomy" id="2607284"/>
    <lineage>
        <taxon>Bacteria</taxon>
        <taxon>Pseudomonadati</taxon>
        <taxon>Bacteroidota</taxon>
        <taxon>Chitinophagia</taxon>
        <taxon>Chitinophagales</taxon>
        <taxon>Chitinophagaceae</taxon>
        <taxon>Ginsengibacter</taxon>
    </lineage>
</organism>
<dbReference type="GO" id="GO:0003824">
    <property type="term" value="F:catalytic activity"/>
    <property type="evidence" value="ECO:0007669"/>
    <property type="project" value="InterPro"/>
</dbReference>
<accession>A0A5J5IH62</accession>
<dbReference type="Pfam" id="PF00378">
    <property type="entry name" value="ECH_1"/>
    <property type="match status" value="1"/>
</dbReference>
<dbReference type="SUPFAM" id="SSF50486">
    <property type="entry name" value="FMT C-terminal domain-like"/>
    <property type="match status" value="1"/>
</dbReference>
<dbReference type="InterPro" id="IPR011034">
    <property type="entry name" value="Formyl_transferase-like_C_sf"/>
</dbReference>